<dbReference type="InterPro" id="IPR011042">
    <property type="entry name" value="6-blade_b-propeller_TolB-like"/>
</dbReference>
<dbReference type="PANTHER" id="PTHR19328:SF75">
    <property type="entry name" value="ALDOSE SUGAR DEHYDROGENASE YLII"/>
    <property type="match status" value="1"/>
</dbReference>
<evidence type="ECO:0000313" key="4">
    <source>
        <dbReference type="Proteomes" id="UP000199628"/>
    </source>
</evidence>
<evidence type="ECO:0000259" key="2">
    <source>
        <dbReference type="Pfam" id="PF07995"/>
    </source>
</evidence>
<protein>
    <submittedName>
        <fullName evidence="3">Glucose/arabinose dehydrogenase, beta-propeller fold</fullName>
    </submittedName>
</protein>
<evidence type="ECO:0000256" key="1">
    <source>
        <dbReference type="SAM" id="SignalP"/>
    </source>
</evidence>
<dbReference type="OrthoDB" id="9770043at2"/>
<keyword evidence="4" id="KW-1185">Reference proteome</keyword>
<dbReference type="Pfam" id="PF07995">
    <property type="entry name" value="GSDH"/>
    <property type="match status" value="1"/>
</dbReference>
<proteinExistence type="predicted"/>
<feature type="domain" description="Glucose/Sorbosone dehydrogenase" evidence="2">
    <location>
        <begin position="42"/>
        <end position="364"/>
    </location>
</feature>
<keyword evidence="1" id="KW-0732">Signal</keyword>
<dbReference type="EMBL" id="FMZV01000001">
    <property type="protein sequence ID" value="SDC06461.1"/>
    <property type="molecule type" value="Genomic_DNA"/>
</dbReference>
<dbReference type="InterPro" id="IPR012938">
    <property type="entry name" value="Glc/Sorbosone_DH"/>
</dbReference>
<dbReference type="STRING" id="639004.SAMN04488239_101137"/>
<feature type="chain" id="PRO_5011752343" evidence="1">
    <location>
        <begin position="23"/>
        <end position="370"/>
    </location>
</feature>
<evidence type="ECO:0000313" key="3">
    <source>
        <dbReference type="EMBL" id="SDC06461.1"/>
    </source>
</evidence>
<dbReference type="SUPFAM" id="SSF50952">
    <property type="entry name" value="Soluble quinoprotein glucose dehydrogenase"/>
    <property type="match status" value="1"/>
</dbReference>
<dbReference type="InterPro" id="IPR011041">
    <property type="entry name" value="Quinoprot_gluc/sorb_DH_b-prop"/>
</dbReference>
<gene>
    <name evidence="3" type="ORF">SAMN04488239_101137</name>
</gene>
<reference evidence="4" key="1">
    <citation type="submission" date="2016-10" db="EMBL/GenBank/DDBJ databases">
        <authorList>
            <person name="Varghese N."/>
            <person name="Submissions S."/>
        </authorList>
    </citation>
    <scope>NUCLEOTIDE SEQUENCE [LARGE SCALE GENOMIC DNA]</scope>
    <source>
        <strain evidence="4">CGMCC 1.9108</strain>
    </source>
</reference>
<organism evidence="3 4">
    <name type="scientific">Ruegeria marina</name>
    <dbReference type="NCBI Taxonomy" id="639004"/>
    <lineage>
        <taxon>Bacteria</taxon>
        <taxon>Pseudomonadati</taxon>
        <taxon>Pseudomonadota</taxon>
        <taxon>Alphaproteobacteria</taxon>
        <taxon>Rhodobacterales</taxon>
        <taxon>Roseobacteraceae</taxon>
        <taxon>Ruegeria</taxon>
    </lineage>
</organism>
<dbReference type="Gene3D" id="2.120.10.30">
    <property type="entry name" value="TolB, C-terminal domain"/>
    <property type="match status" value="1"/>
</dbReference>
<accession>A0A1G6IJ32</accession>
<dbReference type="Proteomes" id="UP000199628">
    <property type="component" value="Unassembled WGS sequence"/>
</dbReference>
<feature type="signal peptide" evidence="1">
    <location>
        <begin position="1"/>
        <end position="22"/>
    </location>
</feature>
<dbReference type="PANTHER" id="PTHR19328">
    <property type="entry name" value="HEDGEHOG-INTERACTING PROTEIN"/>
    <property type="match status" value="1"/>
</dbReference>
<dbReference type="RefSeq" id="WP_093026788.1">
    <property type="nucleotide sequence ID" value="NZ_FMZV01000001.1"/>
</dbReference>
<dbReference type="AlphaFoldDB" id="A0A1G6IJ32"/>
<sequence>MLYRLFNALILTLCFIGSPGMAQSVLTTSAGQVRLEVMAEGLDTPWAVAPLPEGGALITERGGRLVFASDGRVQPVTGVPRTRSQGQGGLLDITLAADFAQSRELFLTYSRPQSGGGAGTAVAVARLSPENRRLTQVNTIFEAAPGSKGGRHFGSRVVEATDGTLFVTLGDRGEAASAQDRSNHNGSVIRIRRDGSVPADNPFVGNSGVRPEIWSWGHRNPQGAALDGRGRLWTSEHGARGGDEINLIRKGANYGWPVISYGTEYSGARIGEGTHKAGMEQPSFYWDPSIAPSGLMIYSGRLWPEWQGHLFVGSLKFDHIARLAGEPPRQAERIEGPETERLRDIVEAPDGTIWFISEGRGAVYRMSPAS</sequence>
<name>A0A1G6IJ32_9RHOB</name>